<feature type="region of interest" description="Disordered" evidence="1">
    <location>
        <begin position="225"/>
        <end position="253"/>
    </location>
</feature>
<name>A0ABR3VKM5_HUMIN</name>
<dbReference type="Proteomes" id="UP001583172">
    <property type="component" value="Unassembled WGS sequence"/>
</dbReference>
<sequence>MAMGPTRLRCEGKFGGGLVGAGLGHVVRESGDQGDKRFREDARLASLAGLAALDGGHLDGLEHVSNTATQGRVLGPQLLVLGAIVFGLAALLVYHKIVCALQALGVPLRKRDVQIELCSLVDAAVEYLKELAACRKPGGEFYFLEDFLAEFHHRHRLGQQLDMAAFMSLMRAMYVARLMWHTERRNPDLRDPNPAHICPLALAVDELENMLGEVEGEWRQAMATAELDSDDGSDEEDGDGGEKRNTNLFQAPASAESAADADMATITADTKNPAFVALAQGVKNMGLGFGGEAMGTGSGNGMDAAGGPAPDADDLAQGVKNMNLGPGGAAMGTAKADNGMDAAGEAMDLD</sequence>
<organism evidence="3 4">
    <name type="scientific">Humicola insolens</name>
    <name type="common">Soft-rot fungus</name>
    <dbReference type="NCBI Taxonomy" id="85995"/>
    <lineage>
        <taxon>Eukaryota</taxon>
        <taxon>Fungi</taxon>
        <taxon>Dikarya</taxon>
        <taxon>Ascomycota</taxon>
        <taxon>Pezizomycotina</taxon>
        <taxon>Sordariomycetes</taxon>
        <taxon>Sordariomycetidae</taxon>
        <taxon>Sordariales</taxon>
        <taxon>Chaetomiaceae</taxon>
        <taxon>Mycothermus</taxon>
    </lineage>
</organism>
<gene>
    <name evidence="3" type="ORF">VTJ49DRAFT_7011</name>
</gene>
<keyword evidence="2" id="KW-0812">Transmembrane</keyword>
<reference evidence="3 4" key="1">
    <citation type="journal article" date="2024" name="Commun. Biol.">
        <title>Comparative genomic analysis of thermophilic fungi reveals convergent evolutionary adaptations and gene losses.</title>
        <authorList>
            <person name="Steindorff A.S."/>
            <person name="Aguilar-Pontes M.V."/>
            <person name="Robinson A.J."/>
            <person name="Andreopoulos B."/>
            <person name="LaButti K."/>
            <person name="Kuo A."/>
            <person name="Mondo S."/>
            <person name="Riley R."/>
            <person name="Otillar R."/>
            <person name="Haridas S."/>
            <person name="Lipzen A."/>
            <person name="Grimwood J."/>
            <person name="Schmutz J."/>
            <person name="Clum A."/>
            <person name="Reid I.D."/>
            <person name="Moisan M.C."/>
            <person name="Butler G."/>
            <person name="Nguyen T.T.M."/>
            <person name="Dewar K."/>
            <person name="Conant G."/>
            <person name="Drula E."/>
            <person name="Henrissat B."/>
            <person name="Hansel C."/>
            <person name="Singer S."/>
            <person name="Hutchinson M.I."/>
            <person name="de Vries R.P."/>
            <person name="Natvig D.O."/>
            <person name="Powell A.J."/>
            <person name="Tsang A."/>
            <person name="Grigoriev I.V."/>
        </authorList>
    </citation>
    <scope>NUCLEOTIDE SEQUENCE [LARGE SCALE GENOMIC DNA]</scope>
    <source>
        <strain evidence="3 4">CBS 620.91</strain>
    </source>
</reference>
<evidence type="ECO:0000256" key="1">
    <source>
        <dbReference type="SAM" id="MobiDB-lite"/>
    </source>
</evidence>
<proteinExistence type="predicted"/>
<evidence type="ECO:0000313" key="3">
    <source>
        <dbReference type="EMBL" id="KAL1841456.1"/>
    </source>
</evidence>
<keyword evidence="2" id="KW-1133">Transmembrane helix</keyword>
<dbReference type="EMBL" id="JAZGSY010000074">
    <property type="protein sequence ID" value="KAL1841456.1"/>
    <property type="molecule type" value="Genomic_DNA"/>
</dbReference>
<accession>A0ABR3VKM5</accession>
<feature type="compositionally biased region" description="Acidic residues" evidence="1">
    <location>
        <begin position="227"/>
        <end position="239"/>
    </location>
</feature>
<evidence type="ECO:0000313" key="4">
    <source>
        <dbReference type="Proteomes" id="UP001583172"/>
    </source>
</evidence>
<keyword evidence="4" id="KW-1185">Reference proteome</keyword>
<comment type="caution">
    <text evidence="3">The sequence shown here is derived from an EMBL/GenBank/DDBJ whole genome shotgun (WGS) entry which is preliminary data.</text>
</comment>
<evidence type="ECO:0000256" key="2">
    <source>
        <dbReference type="SAM" id="Phobius"/>
    </source>
</evidence>
<feature type="transmembrane region" description="Helical" evidence="2">
    <location>
        <begin position="78"/>
        <end position="97"/>
    </location>
</feature>
<protein>
    <submittedName>
        <fullName evidence="3">Uncharacterized protein</fullName>
    </submittedName>
</protein>
<keyword evidence="2" id="KW-0472">Membrane</keyword>